<evidence type="ECO:0000313" key="1">
    <source>
        <dbReference type="EMBL" id="RAO03074.1"/>
    </source>
</evidence>
<protein>
    <submittedName>
        <fullName evidence="1">Uncharacterized protein</fullName>
    </submittedName>
</protein>
<evidence type="ECO:0000313" key="2">
    <source>
        <dbReference type="Proteomes" id="UP000248966"/>
    </source>
</evidence>
<accession>A0A328N7U2</accession>
<reference evidence="1 2" key="1">
    <citation type="submission" date="2018-03" db="EMBL/GenBank/DDBJ databases">
        <title>Defining the species Micromonospora saelicesensis and Micromonospora noduli under the framework of genomics.</title>
        <authorList>
            <person name="Riesco R."/>
            <person name="Trujillo M.E."/>
        </authorList>
    </citation>
    <scope>NUCLEOTIDE SEQUENCE [LARGE SCALE GENOMIC DNA]</scope>
    <source>
        <strain evidence="1 2">LAH08</strain>
    </source>
</reference>
<proteinExistence type="predicted"/>
<dbReference type="Proteomes" id="UP000248966">
    <property type="component" value="Unassembled WGS sequence"/>
</dbReference>
<sequence length="124" mass="13301">MDALYRRMPVDRLRVPAADFAAVLNDAAARFAADRSDRFAAGALACAQWIAGITGDHPIRDGREPCTVEGMESCQMLADAVVYEMPHAPSGIDQRWALGVAGMVSWAHGAARRPPVSIDSHRAA</sequence>
<dbReference type="RefSeq" id="WP_112583564.1">
    <property type="nucleotide sequence ID" value="NZ_PYAA01000011.1"/>
</dbReference>
<dbReference type="AlphaFoldDB" id="A0A328N7U2"/>
<comment type="caution">
    <text evidence="1">The sequence shown here is derived from an EMBL/GenBank/DDBJ whole genome shotgun (WGS) entry which is preliminary data.</text>
</comment>
<gene>
    <name evidence="1" type="ORF">LAH08_02084</name>
</gene>
<organism evidence="1 2">
    <name type="scientific">Micromonospora noduli</name>
    <dbReference type="NCBI Taxonomy" id="709876"/>
    <lineage>
        <taxon>Bacteria</taxon>
        <taxon>Bacillati</taxon>
        <taxon>Actinomycetota</taxon>
        <taxon>Actinomycetes</taxon>
        <taxon>Micromonosporales</taxon>
        <taxon>Micromonosporaceae</taxon>
        <taxon>Micromonospora</taxon>
    </lineage>
</organism>
<dbReference type="EMBL" id="PYAA01000011">
    <property type="protein sequence ID" value="RAO03074.1"/>
    <property type="molecule type" value="Genomic_DNA"/>
</dbReference>
<name>A0A328N7U2_9ACTN</name>